<comment type="caution">
    <text evidence="2">The sequence shown here is derived from an EMBL/GenBank/DDBJ whole genome shotgun (WGS) entry which is preliminary data.</text>
</comment>
<dbReference type="Pfam" id="PF01656">
    <property type="entry name" value="CbiA"/>
    <property type="match status" value="1"/>
</dbReference>
<dbReference type="GO" id="GO:0005524">
    <property type="term" value="F:ATP binding"/>
    <property type="evidence" value="ECO:0007669"/>
    <property type="project" value="TreeGrafter"/>
</dbReference>
<dbReference type="PANTHER" id="PTHR43384">
    <property type="entry name" value="SEPTUM SITE-DETERMINING PROTEIN MIND HOMOLOG, CHLOROPLASTIC-RELATED"/>
    <property type="match status" value="1"/>
</dbReference>
<feature type="domain" description="CobQ/CobB/MinD/ParA nucleotide binding" evidence="1">
    <location>
        <begin position="13"/>
        <end position="236"/>
    </location>
</feature>
<evidence type="ECO:0000313" key="2">
    <source>
        <dbReference type="EMBL" id="GAG76029.1"/>
    </source>
</evidence>
<dbReference type="GO" id="GO:0051782">
    <property type="term" value="P:negative regulation of cell division"/>
    <property type="evidence" value="ECO:0007669"/>
    <property type="project" value="TreeGrafter"/>
</dbReference>
<accession>X1A2T6</accession>
<proteinExistence type="predicted"/>
<dbReference type="EMBL" id="BART01018589">
    <property type="protein sequence ID" value="GAG76029.1"/>
    <property type="molecule type" value="Genomic_DNA"/>
</dbReference>
<dbReference type="InterPro" id="IPR014433">
    <property type="entry name" value="CooC"/>
</dbReference>
<dbReference type="Gene3D" id="3.40.50.300">
    <property type="entry name" value="P-loop containing nucleotide triphosphate hydrolases"/>
    <property type="match status" value="1"/>
</dbReference>
<dbReference type="InterPro" id="IPR002586">
    <property type="entry name" value="CobQ/CobB/MinD/ParA_Nub-bd_dom"/>
</dbReference>
<dbReference type="PANTHER" id="PTHR43384:SF7">
    <property type="entry name" value="CARBON-MONOXIDE DEHYDROGENASE ACCESSORY PROTEIN"/>
    <property type="match status" value="1"/>
</dbReference>
<dbReference type="InterPro" id="IPR027417">
    <property type="entry name" value="P-loop_NTPase"/>
</dbReference>
<dbReference type="GO" id="GO:0016887">
    <property type="term" value="F:ATP hydrolysis activity"/>
    <property type="evidence" value="ECO:0007669"/>
    <property type="project" value="TreeGrafter"/>
</dbReference>
<reference evidence="2" key="1">
    <citation type="journal article" date="2014" name="Front. Microbiol.">
        <title>High frequency of phylogenetically diverse reductive dehalogenase-homologous genes in deep subseafloor sedimentary metagenomes.</title>
        <authorList>
            <person name="Kawai M."/>
            <person name="Futagami T."/>
            <person name="Toyoda A."/>
            <person name="Takaki Y."/>
            <person name="Nishi S."/>
            <person name="Hori S."/>
            <person name="Arai W."/>
            <person name="Tsubouchi T."/>
            <person name="Morono Y."/>
            <person name="Uchiyama I."/>
            <person name="Ito T."/>
            <person name="Fujiyama A."/>
            <person name="Inagaki F."/>
            <person name="Takami H."/>
        </authorList>
    </citation>
    <scope>NUCLEOTIDE SEQUENCE</scope>
    <source>
        <strain evidence="2">Expedition CK06-06</strain>
    </source>
</reference>
<sequence>MKIADLEQLLTIAITGKGGVGKTVITALLAKVITQTYKYKMLLIDADPTHPHLCSMVKLTPNKSLEEIRINAVKKAHRKSEDTQKLAERIDFDVYEGMAESKNFCLFSIGQPEGPGCFCPSNTLLRKVIESISKDFDLILIDCEAGLEQINRMVLKSVDYLIIVTDISLRSIETANSIRKSAKKFTNYKKIGVIINKAKGNIDIILEKLNKLNMPIIGQIPEDHNITNYDLNGKPIIDLSDNSPSLIEIEKIVKKILDH</sequence>
<dbReference type="GO" id="GO:0005829">
    <property type="term" value="C:cytosol"/>
    <property type="evidence" value="ECO:0007669"/>
    <property type="project" value="TreeGrafter"/>
</dbReference>
<dbReference type="AlphaFoldDB" id="X1A2T6"/>
<name>X1A2T6_9ZZZZ</name>
<protein>
    <recommendedName>
        <fullName evidence="1">CobQ/CobB/MinD/ParA nucleotide binding domain-containing protein</fullName>
    </recommendedName>
</protein>
<dbReference type="PIRSF" id="PIRSF005647">
    <property type="entry name" value="CooC"/>
    <property type="match status" value="1"/>
</dbReference>
<dbReference type="SUPFAM" id="SSF52540">
    <property type="entry name" value="P-loop containing nucleoside triphosphate hydrolases"/>
    <property type="match status" value="1"/>
</dbReference>
<gene>
    <name evidence="2" type="ORF">S01H4_35045</name>
</gene>
<evidence type="ECO:0000259" key="1">
    <source>
        <dbReference type="Pfam" id="PF01656"/>
    </source>
</evidence>
<dbReference type="GO" id="GO:0009898">
    <property type="term" value="C:cytoplasmic side of plasma membrane"/>
    <property type="evidence" value="ECO:0007669"/>
    <property type="project" value="TreeGrafter"/>
</dbReference>
<organism evidence="2">
    <name type="scientific">marine sediment metagenome</name>
    <dbReference type="NCBI Taxonomy" id="412755"/>
    <lineage>
        <taxon>unclassified sequences</taxon>
        <taxon>metagenomes</taxon>
        <taxon>ecological metagenomes</taxon>
    </lineage>
</organism>
<dbReference type="InterPro" id="IPR050625">
    <property type="entry name" value="ParA/MinD_ATPase"/>
</dbReference>